<dbReference type="EMBL" id="GBXM01071086">
    <property type="protein sequence ID" value="JAH37491.1"/>
    <property type="molecule type" value="Transcribed_RNA"/>
</dbReference>
<evidence type="ECO:0000313" key="1">
    <source>
        <dbReference type="EMBL" id="JAH37491.1"/>
    </source>
</evidence>
<accession>A0A0E9S8A1</accession>
<name>A0A0E9S8A1_ANGAN</name>
<protein>
    <submittedName>
        <fullName evidence="1">Uncharacterized protein</fullName>
    </submittedName>
</protein>
<reference evidence="1" key="2">
    <citation type="journal article" date="2015" name="Fish Shellfish Immunol.">
        <title>Early steps in the European eel (Anguilla anguilla)-Vibrio vulnificus interaction in the gills: Role of the RtxA13 toxin.</title>
        <authorList>
            <person name="Callol A."/>
            <person name="Pajuelo D."/>
            <person name="Ebbesson L."/>
            <person name="Teles M."/>
            <person name="MacKenzie S."/>
            <person name="Amaro C."/>
        </authorList>
    </citation>
    <scope>NUCLEOTIDE SEQUENCE</scope>
</reference>
<sequence>MAIDTLTSKQELYFLVPISKSLHHAVRRERYTSPVLAMLKACDGNLSTDLRFGLIFP</sequence>
<dbReference type="AlphaFoldDB" id="A0A0E9S8A1"/>
<organism evidence="1">
    <name type="scientific">Anguilla anguilla</name>
    <name type="common">European freshwater eel</name>
    <name type="synonym">Muraena anguilla</name>
    <dbReference type="NCBI Taxonomy" id="7936"/>
    <lineage>
        <taxon>Eukaryota</taxon>
        <taxon>Metazoa</taxon>
        <taxon>Chordata</taxon>
        <taxon>Craniata</taxon>
        <taxon>Vertebrata</taxon>
        <taxon>Euteleostomi</taxon>
        <taxon>Actinopterygii</taxon>
        <taxon>Neopterygii</taxon>
        <taxon>Teleostei</taxon>
        <taxon>Anguilliformes</taxon>
        <taxon>Anguillidae</taxon>
        <taxon>Anguilla</taxon>
    </lineage>
</organism>
<proteinExistence type="predicted"/>
<reference evidence="1" key="1">
    <citation type="submission" date="2014-11" db="EMBL/GenBank/DDBJ databases">
        <authorList>
            <person name="Amaro Gonzalez C."/>
        </authorList>
    </citation>
    <scope>NUCLEOTIDE SEQUENCE</scope>
</reference>